<feature type="transmembrane region" description="Helical" evidence="6">
    <location>
        <begin position="102"/>
        <end position="124"/>
    </location>
</feature>
<evidence type="ECO:0000256" key="6">
    <source>
        <dbReference type="SAM" id="Phobius"/>
    </source>
</evidence>
<name>A0A9X2J005_9NOCA</name>
<feature type="transmembrane region" description="Helical" evidence="6">
    <location>
        <begin position="290"/>
        <end position="309"/>
    </location>
</feature>
<evidence type="ECO:0000256" key="3">
    <source>
        <dbReference type="ARBA" id="ARBA00022692"/>
    </source>
</evidence>
<dbReference type="GO" id="GO:0016020">
    <property type="term" value="C:membrane"/>
    <property type="evidence" value="ECO:0007669"/>
    <property type="project" value="UniProtKB-SubCell"/>
</dbReference>
<dbReference type="Pfam" id="PF03741">
    <property type="entry name" value="TerC"/>
    <property type="match status" value="1"/>
</dbReference>
<keyword evidence="8" id="KW-1185">Reference proteome</keyword>
<keyword evidence="4 6" id="KW-1133">Transmembrane helix</keyword>
<evidence type="ECO:0000256" key="5">
    <source>
        <dbReference type="ARBA" id="ARBA00023136"/>
    </source>
</evidence>
<feature type="transmembrane region" description="Helical" evidence="6">
    <location>
        <begin position="225"/>
        <end position="246"/>
    </location>
</feature>
<evidence type="ECO:0000313" key="7">
    <source>
        <dbReference type="EMBL" id="MCM6778672.1"/>
    </source>
</evidence>
<protein>
    <submittedName>
        <fullName evidence="7">TerC/Alx family metal homeostasis membrane protein</fullName>
    </submittedName>
</protein>
<dbReference type="InterPro" id="IPR005496">
    <property type="entry name" value="Integral_membrane_TerC"/>
</dbReference>
<dbReference type="AlphaFoldDB" id="A0A9X2J005"/>
<dbReference type="EMBL" id="JAMRXG010000025">
    <property type="protein sequence ID" value="MCM6778672.1"/>
    <property type="molecule type" value="Genomic_DNA"/>
</dbReference>
<feature type="transmembrane region" description="Helical" evidence="6">
    <location>
        <begin position="6"/>
        <end position="25"/>
    </location>
</feature>
<feature type="transmembrane region" description="Helical" evidence="6">
    <location>
        <begin position="258"/>
        <end position="278"/>
    </location>
</feature>
<feature type="transmembrane region" description="Helical" evidence="6">
    <location>
        <begin position="37"/>
        <end position="57"/>
    </location>
</feature>
<dbReference type="PANTHER" id="PTHR30238:SF0">
    <property type="entry name" value="THYLAKOID MEMBRANE PROTEIN TERC, CHLOROPLASTIC"/>
    <property type="match status" value="1"/>
</dbReference>
<evidence type="ECO:0000256" key="1">
    <source>
        <dbReference type="ARBA" id="ARBA00004141"/>
    </source>
</evidence>
<feature type="transmembrane region" description="Helical" evidence="6">
    <location>
        <begin position="77"/>
        <end position="95"/>
    </location>
</feature>
<accession>A0A9X2J005</accession>
<feature type="transmembrane region" description="Helical" evidence="6">
    <location>
        <begin position="197"/>
        <end position="219"/>
    </location>
</feature>
<comment type="subcellular location">
    <subcellularLocation>
        <location evidence="1">Membrane</location>
        <topology evidence="1">Multi-pass membrane protein</topology>
    </subcellularLocation>
</comment>
<feature type="transmembrane region" description="Helical" evidence="6">
    <location>
        <begin position="130"/>
        <end position="147"/>
    </location>
</feature>
<dbReference type="InterPro" id="IPR022369">
    <property type="entry name" value="Integral_membrane_TerC_rswitch"/>
</dbReference>
<sequence length="317" mass="34343">MDASPTLWIVTVVGLGVLIVVDYLVSGAPHEVSIREAAVWSIVWLVLGIAFGVGLLVCAGAQPGGEFFAAFVTEKSLSIDNLFVFVVIMASFGVPPRYRQHVLQLGVVVALALRAVLIAAGAALINRFSWVFYIFGALLIRTAIQLIRNARSAPEGRDYQGNPLLRTMRRRFRTTDHYYGTKLVVVRNDRRMMTPMLAVVLAIGTTDLLFAFDSVPAVYGLTQSPYIVFTATAFSLMGLRQGYFLVGGLLRRLVHLSYGLAAILGFIGVKLVLHALHASGADVPDISNNLSLAVICAILIVTTMTSLIASHRKNRAG</sequence>
<organism evidence="7 8">
    <name type="scientific">Nocardia pulmonis</name>
    <dbReference type="NCBI Taxonomy" id="2951408"/>
    <lineage>
        <taxon>Bacteria</taxon>
        <taxon>Bacillati</taxon>
        <taxon>Actinomycetota</taxon>
        <taxon>Actinomycetes</taxon>
        <taxon>Mycobacteriales</taxon>
        <taxon>Nocardiaceae</taxon>
        <taxon>Nocardia</taxon>
    </lineage>
</organism>
<evidence type="ECO:0000256" key="4">
    <source>
        <dbReference type="ARBA" id="ARBA00022989"/>
    </source>
</evidence>
<dbReference type="NCBIfam" id="TIGR03718">
    <property type="entry name" value="R_switched_Alx"/>
    <property type="match status" value="1"/>
</dbReference>
<dbReference type="Proteomes" id="UP001139157">
    <property type="component" value="Unassembled WGS sequence"/>
</dbReference>
<reference evidence="7" key="1">
    <citation type="submission" date="2022-06" db="EMBL/GenBank/DDBJ databases">
        <title>Novel species in genus nocardia.</title>
        <authorList>
            <person name="Li F."/>
        </authorList>
    </citation>
    <scope>NUCLEOTIDE SEQUENCE</scope>
    <source>
        <strain evidence="7">CDC141</strain>
    </source>
</reference>
<gene>
    <name evidence="7" type="ORF">NDR86_34840</name>
</gene>
<comment type="caution">
    <text evidence="7">The sequence shown here is derived from an EMBL/GenBank/DDBJ whole genome shotgun (WGS) entry which is preliminary data.</text>
</comment>
<evidence type="ECO:0000256" key="2">
    <source>
        <dbReference type="ARBA" id="ARBA00007511"/>
    </source>
</evidence>
<dbReference type="PANTHER" id="PTHR30238">
    <property type="entry name" value="MEMBRANE BOUND PREDICTED REDOX MODULATOR"/>
    <property type="match status" value="1"/>
</dbReference>
<keyword evidence="5 6" id="KW-0472">Membrane</keyword>
<keyword evidence="3 6" id="KW-0812">Transmembrane</keyword>
<evidence type="ECO:0000313" key="8">
    <source>
        <dbReference type="Proteomes" id="UP001139157"/>
    </source>
</evidence>
<proteinExistence type="inferred from homology"/>
<comment type="similarity">
    <text evidence="2">Belongs to the TerC family.</text>
</comment>